<dbReference type="AlphaFoldDB" id="A0A2A2KM63"/>
<name>A0A2A2KM63_9BILA</name>
<evidence type="ECO:0000313" key="2">
    <source>
        <dbReference type="EMBL" id="PAV75000.1"/>
    </source>
</evidence>
<feature type="region of interest" description="Disordered" evidence="1">
    <location>
        <begin position="1"/>
        <end position="80"/>
    </location>
</feature>
<evidence type="ECO:0000313" key="3">
    <source>
        <dbReference type="Proteomes" id="UP000218231"/>
    </source>
</evidence>
<dbReference type="EMBL" id="LIAE01008242">
    <property type="protein sequence ID" value="PAV75000.1"/>
    <property type="molecule type" value="Genomic_DNA"/>
</dbReference>
<accession>A0A2A2KM63</accession>
<gene>
    <name evidence="2" type="ORF">WR25_25007</name>
</gene>
<proteinExistence type="predicted"/>
<sequence>MHRTRRESTVRSQRSWLRAPLPHRIGRKAEDDAAGDHHDAGHAIDVDARRALGAAQLEQQPQAGEAQHRGDGEHDEALARHQCCASDASIWNTGRFIAEPKPGDA</sequence>
<feature type="compositionally biased region" description="Basic and acidic residues" evidence="1">
    <location>
        <begin position="66"/>
        <end position="79"/>
    </location>
</feature>
<feature type="compositionally biased region" description="Basic and acidic residues" evidence="1">
    <location>
        <begin position="27"/>
        <end position="50"/>
    </location>
</feature>
<reference evidence="2 3" key="1">
    <citation type="journal article" date="2017" name="Curr. Biol.">
        <title>Genome architecture and evolution of a unichromosomal asexual nematode.</title>
        <authorList>
            <person name="Fradin H."/>
            <person name="Zegar C."/>
            <person name="Gutwein M."/>
            <person name="Lucas J."/>
            <person name="Kovtun M."/>
            <person name="Corcoran D."/>
            <person name="Baugh L.R."/>
            <person name="Kiontke K."/>
            <person name="Gunsalus K."/>
            <person name="Fitch D.H."/>
            <person name="Piano F."/>
        </authorList>
    </citation>
    <scope>NUCLEOTIDE SEQUENCE [LARGE SCALE GENOMIC DNA]</scope>
    <source>
        <strain evidence="2">PF1309</strain>
    </source>
</reference>
<keyword evidence="3" id="KW-1185">Reference proteome</keyword>
<protein>
    <submittedName>
        <fullName evidence="2">Uncharacterized protein</fullName>
    </submittedName>
</protein>
<evidence type="ECO:0000256" key="1">
    <source>
        <dbReference type="SAM" id="MobiDB-lite"/>
    </source>
</evidence>
<organism evidence="2 3">
    <name type="scientific">Diploscapter pachys</name>
    <dbReference type="NCBI Taxonomy" id="2018661"/>
    <lineage>
        <taxon>Eukaryota</taxon>
        <taxon>Metazoa</taxon>
        <taxon>Ecdysozoa</taxon>
        <taxon>Nematoda</taxon>
        <taxon>Chromadorea</taxon>
        <taxon>Rhabditida</taxon>
        <taxon>Rhabditina</taxon>
        <taxon>Rhabditomorpha</taxon>
        <taxon>Rhabditoidea</taxon>
        <taxon>Rhabditidae</taxon>
        <taxon>Diploscapter</taxon>
    </lineage>
</organism>
<dbReference type="Proteomes" id="UP000218231">
    <property type="component" value="Unassembled WGS sequence"/>
</dbReference>
<comment type="caution">
    <text evidence="2">The sequence shown here is derived from an EMBL/GenBank/DDBJ whole genome shotgun (WGS) entry which is preliminary data.</text>
</comment>